<organism evidence="1 2">
    <name type="scientific">Actinoplanes lobatus</name>
    <dbReference type="NCBI Taxonomy" id="113568"/>
    <lineage>
        <taxon>Bacteria</taxon>
        <taxon>Bacillati</taxon>
        <taxon>Actinomycetota</taxon>
        <taxon>Actinomycetes</taxon>
        <taxon>Micromonosporales</taxon>
        <taxon>Micromonosporaceae</taxon>
        <taxon>Actinoplanes</taxon>
    </lineage>
</organism>
<name>A0ABQ4AI19_9ACTN</name>
<dbReference type="EMBL" id="BOMP01000051">
    <property type="protein sequence ID" value="GIE40633.1"/>
    <property type="molecule type" value="Genomic_DNA"/>
</dbReference>
<evidence type="ECO:0000313" key="2">
    <source>
        <dbReference type="Proteomes" id="UP000631312"/>
    </source>
</evidence>
<comment type="caution">
    <text evidence="1">The sequence shown here is derived from an EMBL/GenBank/DDBJ whole genome shotgun (WGS) entry which is preliminary data.</text>
</comment>
<gene>
    <name evidence="1" type="ORF">Alo02nite_35310</name>
</gene>
<sequence length="58" mass="6533">MSRLGLAGSDEIGIRLRLVIAEYDHDEHGALRYLARKHEFAGRLVALISAREARRCAQ</sequence>
<reference evidence="1 2" key="1">
    <citation type="submission" date="2021-01" db="EMBL/GenBank/DDBJ databases">
        <title>Whole genome shotgun sequence of Actinoplanes lobatus NBRC 12513.</title>
        <authorList>
            <person name="Komaki H."/>
            <person name="Tamura T."/>
        </authorList>
    </citation>
    <scope>NUCLEOTIDE SEQUENCE [LARGE SCALE GENOMIC DNA]</scope>
    <source>
        <strain evidence="1 2">NBRC 12513</strain>
    </source>
</reference>
<evidence type="ECO:0000313" key="1">
    <source>
        <dbReference type="EMBL" id="GIE40633.1"/>
    </source>
</evidence>
<protein>
    <submittedName>
        <fullName evidence="1">Uncharacterized protein</fullName>
    </submittedName>
</protein>
<accession>A0ABQ4AI19</accession>
<dbReference type="Proteomes" id="UP000631312">
    <property type="component" value="Unassembled WGS sequence"/>
</dbReference>
<proteinExistence type="predicted"/>
<keyword evidence="2" id="KW-1185">Reference proteome</keyword>